<name>A0A1Y5I066_OLEAN</name>
<sequence length="312" mass="33207">MNSKMLKPNIFVKATTATLAACMLMACGGESSDSDTIANNAHTMTLTSPEMGASEGKSNFTLNVKDSDGFAINSVVPMMMPMMTMVNGHQHSTPNLGCEETDAEGNAECTLYFSMASGPTMGVWNLGFTLPDSEQVAIEFTPTVAMAMGDTKKAKLKGINDMIAGMEMDGMIMPASREYQIYNNGLTGMGDNRSIELFIATKESMMSYPALIRNQVLNDGSADYELIPTTIEVKVSTDNSSWITATTSGEGAWQASGLSGLVDNQEAIMYVKLAVNGEDKTTNGKVPEGINASAQFILKMTTGDMSGMNGAM</sequence>
<feature type="signal peptide" evidence="1">
    <location>
        <begin position="1"/>
        <end position="28"/>
    </location>
</feature>
<dbReference type="AlphaFoldDB" id="A0A1Y5I066"/>
<gene>
    <name evidence="2" type="ORF">A9R00_06115</name>
</gene>
<feature type="chain" id="PRO_5012757284" description="YtkA-like domain-containing protein" evidence="1">
    <location>
        <begin position="29"/>
        <end position="312"/>
    </location>
</feature>
<dbReference type="EMBL" id="MABE01000344">
    <property type="protein sequence ID" value="OUS40425.1"/>
    <property type="molecule type" value="Genomic_DNA"/>
</dbReference>
<evidence type="ECO:0000256" key="1">
    <source>
        <dbReference type="SAM" id="SignalP"/>
    </source>
</evidence>
<proteinExistence type="predicted"/>
<organism evidence="2 3">
    <name type="scientific">Oleispira antarctica</name>
    <dbReference type="NCBI Taxonomy" id="188908"/>
    <lineage>
        <taxon>Bacteria</taxon>
        <taxon>Pseudomonadati</taxon>
        <taxon>Pseudomonadota</taxon>
        <taxon>Gammaproteobacteria</taxon>
        <taxon>Oceanospirillales</taxon>
        <taxon>Oceanospirillaceae</taxon>
        <taxon>Oleispira</taxon>
    </lineage>
</organism>
<protein>
    <recommendedName>
        <fullName evidence="4">YtkA-like domain-containing protein</fullName>
    </recommendedName>
</protein>
<accession>A0A1Y5I066</accession>
<evidence type="ECO:0008006" key="4">
    <source>
        <dbReference type="Google" id="ProtNLM"/>
    </source>
</evidence>
<dbReference type="PROSITE" id="PS51257">
    <property type="entry name" value="PROKAR_LIPOPROTEIN"/>
    <property type="match status" value="1"/>
</dbReference>
<reference evidence="3" key="1">
    <citation type="journal article" date="2017" name="Proc. Natl. Acad. Sci. U.S.A.">
        <title>Simulation of Deepwater Horizon oil plume reveals substrate specialization within a complex community of hydrocarbon degraders.</title>
        <authorList>
            <person name="Hu P."/>
            <person name="Dubinsky E.A."/>
            <person name="Probst A.J."/>
            <person name="Wang J."/>
            <person name="Sieber C.M.K."/>
            <person name="Tom L.M."/>
            <person name="Gardinali P."/>
            <person name="Banfield J.F."/>
            <person name="Atlas R.M."/>
            <person name="Andersen G.L."/>
        </authorList>
    </citation>
    <scope>NUCLEOTIDE SEQUENCE [LARGE SCALE GENOMIC DNA]</scope>
</reference>
<keyword evidence="1" id="KW-0732">Signal</keyword>
<comment type="caution">
    <text evidence="2">The sequence shown here is derived from an EMBL/GenBank/DDBJ whole genome shotgun (WGS) entry which is preliminary data.</text>
</comment>
<evidence type="ECO:0000313" key="3">
    <source>
        <dbReference type="Proteomes" id="UP000227088"/>
    </source>
</evidence>
<dbReference type="Proteomes" id="UP000227088">
    <property type="component" value="Unassembled WGS sequence"/>
</dbReference>
<evidence type="ECO:0000313" key="2">
    <source>
        <dbReference type="EMBL" id="OUS40425.1"/>
    </source>
</evidence>